<protein>
    <submittedName>
        <fullName evidence="1">Uncharacterized protein</fullName>
    </submittedName>
</protein>
<dbReference type="EMBL" id="GBRH01235257">
    <property type="protein sequence ID" value="JAD62638.1"/>
    <property type="molecule type" value="Transcribed_RNA"/>
</dbReference>
<dbReference type="AlphaFoldDB" id="A0A0A9BKI8"/>
<proteinExistence type="predicted"/>
<evidence type="ECO:0000313" key="1">
    <source>
        <dbReference type="EMBL" id="JAD62638.1"/>
    </source>
</evidence>
<accession>A0A0A9BKI8</accession>
<reference evidence="1" key="2">
    <citation type="journal article" date="2015" name="Data Brief">
        <title>Shoot transcriptome of the giant reed, Arundo donax.</title>
        <authorList>
            <person name="Barrero R.A."/>
            <person name="Guerrero F.D."/>
            <person name="Moolhuijzen P."/>
            <person name="Goolsby J.A."/>
            <person name="Tidwell J."/>
            <person name="Bellgard S.E."/>
            <person name="Bellgard M.I."/>
        </authorList>
    </citation>
    <scope>NUCLEOTIDE SEQUENCE</scope>
    <source>
        <tissue evidence="1">Shoot tissue taken approximately 20 cm above the soil surface</tissue>
    </source>
</reference>
<sequence length="38" mass="4739">MRQRDRQKQRYHCSIHTHLHTIDRCWIDLYIAMKGAKQ</sequence>
<organism evidence="1">
    <name type="scientific">Arundo donax</name>
    <name type="common">Giant reed</name>
    <name type="synonym">Donax arundinaceus</name>
    <dbReference type="NCBI Taxonomy" id="35708"/>
    <lineage>
        <taxon>Eukaryota</taxon>
        <taxon>Viridiplantae</taxon>
        <taxon>Streptophyta</taxon>
        <taxon>Embryophyta</taxon>
        <taxon>Tracheophyta</taxon>
        <taxon>Spermatophyta</taxon>
        <taxon>Magnoliopsida</taxon>
        <taxon>Liliopsida</taxon>
        <taxon>Poales</taxon>
        <taxon>Poaceae</taxon>
        <taxon>PACMAD clade</taxon>
        <taxon>Arundinoideae</taxon>
        <taxon>Arundineae</taxon>
        <taxon>Arundo</taxon>
    </lineage>
</organism>
<name>A0A0A9BKI8_ARUDO</name>
<reference evidence="1" key="1">
    <citation type="submission" date="2014-09" db="EMBL/GenBank/DDBJ databases">
        <authorList>
            <person name="Magalhaes I.L.F."/>
            <person name="Oliveira U."/>
            <person name="Santos F.R."/>
            <person name="Vidigal T.H.D.A."/>
            <person name="Brescovit A.D."/>
            <person name="Santos A.J."/>
        </authorList>
    </citation>
    <scope>NUCLEOTIDE SEQUENCE</scope>
    <source>
        <tissue evidence="1">Shoot tissue taken approximately 20 cm above the soil surface</tissue>
    </source>
</reference>